<proteinExistence type="predicted"/>
<organism evidence="2 3">
    <name type="scientific">Aspergillus wentii DTO 134E9</name>
    <dbReference type="NCBI Taxonomy" id="1073089"/>
    <lineage>
        <taxon>Eukaryota</taxon>
        <taxon>Fungi</taxon>
        <taxon>Dikarya</taxon>
        <taxon>Ascomycota</taxon>
        <taxon>Pezizomycotina</taxon>
        <taxon>Eurotiomycetes</taxon>
        <taxon>Eurotiomycetidae</taxon>
        <taxon>Eurotiales</taxon>
        <taxon>Aspergillaceae</taxon>
        <taxon>Aspergillus</taxon>
        <taxon>Aspergillus subgen. Cremei</taxon>
    </lineage>
</organism>
<dbReference type="RefSeq" id="XP_040684198.1">
    <property type="nucleotide sequence ID" value="XM_040831619.1"/>
</dbReference>
<dbReference type="GeneID" id="63747467"/>
<evidence type="ECO:0000313" key="3">
    <source>
        <dbReference type="Proteomes" id="UP000184383"/>
    </source>
</evidence>
<feature type="region of interest" description="Disordered" evidence="1">
    <location>
        <begin position="1"/>
        <end position="114"/>
    </location>
</feature>
<feature type="compositionally biased region" description="Pro residues" evidence="1">
    <location>
        <begin position="81"/>
        <end position="97"/>
    </location>
</feature>
<dbReference type="EMBL" id="KV878217">
    <property type="protein sequence ID" value="OJJ30521.1"/>
    <property type="molecule type" value="Genomic_DNA"/>
</dbReference>
<accession>A0A1L9R6H3</accession>
<protein>
    <submittedName>
        <fullName evidence="2">Uncharacterized protein</fullName>
    </submittedName>
</protein>
<name>A0A1L9R6H3_ASPWE</name>
<gene>
    <name evidence="2" type="ORF">ASPWEDRAFT_177174</name>
</gene>
<dbReference type="AlphaFoldDB" id="A0A1L9R6H3"/>
<evidence type="ECO:0000313" key="2">
    <source>
        <dbReference type="EMBL" id="OJJ30521.1"/>
    </source>
</evidence>
<reference evidence="3" key="1">
    <citation type="journal article" date="2017" name="Genome Biol.">
        <title>Comparative genomics reveals high biological diversity and specific adaptations in the industrially and medically important fungal genus Aspergillus.</title>
        <authorList>
            <person name="de Vries R.P."/>
            <person name="Riley R."/>
            <person name="Wiebenga A."/>
            <person name="Aguilar-Osorio G."/>
            <person name="Amillis S."/>
            <person name="Uchima C.A."/>
            <person name="Anderluh G."/>
            <person name="Asadollahi M."/>
            <person name="Askin M."/>
            <person name="Barry K."/>
            <person name="Battaglia E."/>
            <person name="Bayram O."/>
            <person name="Benocci T."/>
            <person name="Braus-Stromeyer S.A."/>
            <person name="Caldana C."/>
            <person name="Canovas D."/>
            <person name="Cerqueira G.C."/>
            <person name="Chen F."/>
            <person name="Chen W."/>
            <person name="Choi C."/>
            <person name="Clum A."/>
            <person name="Dos Santos R.A."/>
            <person name="Damasio A.R."/>
            <person name="Diallinas G."/>
            <person name="Emri T."/>
            <person name="Fekete E."/>
            <person name="Flipphi M."/>
            <person name="Freyberg S."/>
            <person name="Gallo A."/>
            <person name="Gournas C."/>
            <person name="Habgood R."/>
            <person name="Hainaut M."/>
            <person name="Harispe M.L."/>
            <person name="Henrissat B."/>
            <person name="Hilden K.S."/>
            <person name="Hope R."/>
            <person name="Hossain A."/>
            <person name="Karabika E."/>
            <person name="Karaffa L."/>
            <person name="Karanyi Z."/>
            <person name="Krasevec N."/>
            <person name="Kuo A."/>
            <person name="Kusch H."/>
            <person name="LaButti K."/>
            <person name="Lagendijk E.L."/>
            <person name="Lapidus A."/>
            <person name="Levasseur A."/>
            <person name="Lindquist E."/>
            <person name="Lipzen A."/>
            <person name="Logrieco A.F."/>
            <person name="MacCabe A."/>
            <person name="Maekelae M.R."/>
            <person name="Malavazi I."/>
            <person name="Melin P."/>
            <person name="Meyer V."/>
            <person name="Mielnichuk N."/>
            <person name="Miskei M."/>
            <person name="Molnar A.P."/>
            <person name="Mule G."/>
            <person name="Ngan C.Y."/>
            <person name="Orejas M."/>
            <person name="Orosz E."/>
            <person name="Ouedraogo J.P."/>
            <person name="Overkamp K.M."/>
            <person name="Park H.-S."/>
            <person name="Perrone G."/>
            <person name="Piumi F."/>
            <person name="Punt P.J."/>
            <person name="Ram A.F."/>
            <person name="Ramon A."/>
            <person name="Rauscher S."/>
            <person name="Record E."/>
            <person name="Riano-Pachon D.M."/>
            <person name="Robert V."/>
            <person name="Roehrig J."/>
            <person name="Ruller R."/>
            <person name="Salamov A."/>
            <person name="Salih N.S."/>
            <person name="Samson R.A."/>
            <person name="Sandor E."/>
            <person name="Sanguinetti M."/>
            <person name="Schuetze T."/>
            <person name="Sepcic K."/>
            <person name="Shelest E."/>
            <person name="Sherlock G."/>
            <person name="Sophianopoulou V."/>
            <person name="Squina F.M."/>
            <person name="Sun H."/>
            <person name="Susca A."/>
            <person name="Todd R.B."/>
            <person name="Tsang A."/>
            <person name="Unkles S.E."/>
            <person name="van de Wiele N."/>
            <person name="van Rossen-Uffink D."/>
            <person name="Oliveira J.V."/>
            <person name="Vesth T.C."/>
            <person name="Visser J."/>
            <person name="Yu J.-H."/>
            <person name="Zhou M."/>
            <person name="Andersen M.R."/>
            <person name="Archer D.B."/>
            <person name="Baker S.E."/>
            <person name="Benoit I."/>
            <person name="Brakhage A.A."/>
            <person name="Braus G.H."/>
            <person name="Fischer R."/>
            <person name="Frisvad J.C."/>
            <person name="Goldman G.H."/>
            <person name="Houbraken J."/>
            <person name="Oakley B."/>
            <person name="Pocsi I."/>
            <person name="Scazzocchio C."/>
            <person name="Seiboth B."/>
            <person name="vanKuyk P.A."/>
            <person name="Wortman J."/>
            <person name="Dyer P.S."/>
            <person name="Grigoriev I.V."/>
        </authorList>
    </citation>
    <scope>NUCLEOTIDE SEQUENCE [LARGE SCALE GENOMIC DNA]</scope>
    <source>
        <strain evidence="3">DTO 134E9</strain>
    </source>
</reference>
<keyword evidence="3" id="KW-1185">Reference proteome</keyword>
<dbReference type="VEuPathDB" id="FungiDB:ASPWEDRAFT_177174"/>
<sequence length="143" mass="15551">MQSTDQLDGCSYQADQPHELPQPPSSSAGSQRDPSHNPPRCVPDGGSLSKPGAPKTQMQIPIRDPKPQPTTYDVIRKHDTPNPPKKPIPETKLPPPIAVSHVPKRGPQAAPTCEHCKKRNPVTVMQTLASIQKHCSRTTNPLP</sequence>
<evidence type="ECO:0000256" key="1">
    <source>
        <dbReference type="SAM" id="MobiDB-lite"/>
    </source>
</evidence>
<dbReference type="Proteomes" id="UP000184383">
    <property type="component" value="Unassembled WGS sequence"/>
</dbReference>